<keyword evidence="2" id="KW-0534">Nitrate assimilation</keyword>
<feature type="domain" description="Rieske-like [2Fe-2S]" evidence="3">
    <location>
        <begin position="17"/>
        <end position="115"/>
    </location>
</feature>
<name>M1MW02_9CORY</name>
<dbReference type="SUPFAM" id="SSF50022">
    <property type="entry name" value="ISP domain"/>
    <property type="match status" value="1"/>
</dbReference>
<dbReference type="eggNOG" id="COG2146">
    <property type="taxonomic scope" value="Bacteria"/>
</dbReference>
<dbReference type="GO" id="GO:0042128">
    <property type="term" value="P:nitrate assimilation"/>
    <property type="evidence" value="ECO:0007669"/>
    <property type="project" value="UniProtKB-KW"/>
</dbReference>
<dbReference type="Proteomes" id="UP000011723">
    <property type="component" value="Chromosome"/>
</dbReference>
<dbReference type="GO" id="GO:0051537">
    <property type="term" value="F:2 iron, 2 sulfur cluster binding"/>
    <property type="evidence" value="ECO:0007669"/>
    <property type="project" value="InterPro"/>
</dbReference>
<dbReference type="OrthoDB" id="3213360at2"/>
<keyword evidence="1" id="KW-0560">Oxidoreductase</keyword>
<evidence type="ECO:0000313" key="4">
    <source>
        <dbReference type="EMBL" id="AGF71914.1"/>
    </source>
</evidence>
<organism evidence="4 5">
    <name type="scientific">Corynebacterium halotolerans YIM 70093 = DSM 44683</name>
    <dbReference type="NCBI Taxonomy" id="1121362"/>
    <lineage>
        <taxon>Bacteria</taxon>
        <taxon>Bacillati</taxon>
        <taxon>Actinomycetota</taxon>
        <taxon>Actinomycetes</taxon>
        <taxon>Mycobacteriales</taxon>
        <taxon>Corynebacteriaceae</taxon>
        <taxon>Corynebacterium</taxon>
    </lineage>
</organism>
<dbReference type="PROSITE" id="PS51300">
    <property type="entry name" value="NIRD"/>
    <property type="match status" value="1"/>
</dbReference>
<evidence type="ECO:0000259" key="3">
    <source>
        <dbReference type="Pfam" id="PF13806"/>
    </source>
</evidence>
<dbReference type="InterPro" id="IPR017881">
    <property type="entry name" value="NirD"/>
</dbReference>
<proteinExistence type="predicted"/>
<dbReference type="PATRIC" id="fig|1121362.3.peg.909"/>
<dbReference type="PANTHER" id="PTHR40562">
    <property type="match status" value="1"/>
</dbReference>
<accession>M1MW02</accession>
<dbReference type="InterPro" id="IPR012748">
    <property type="entry name" value="Rieske-like_NirD"/>
</dbReference>
<reference evidence="4 5" key="1">
    <citation type="journal article" date="2012" name="Stand. Genomic Sci.">
        <title>Genome sequence of the halotolerant bacterium Corynebacterium halotolerans type strain YIM 70093(T) (= DSM 44683(T)).</title>
        <authorList>
            <person name="Ruckert C."/>
            <person name="Albersmeier A."/>
            <person name="Al-Dilaimi A."/>
            <person name="Niehaus K."/>
            <person name="Szczepanowski R."/>
            <person name="Kalinowski J."/>
        </authorList>
    </citation>
    <scope>NUCLEOTIDE SEQUENCE [LARGE SCALE GENOMIC DNA]</scope>
    <source>
        <strain evidence="4">YIM 70093</strain>
    </source>
</reference>
<sequence>MTTTLVSPITTFPAVRLEADLGVAVLLPDGTQIAVFRITGDSDCPDSCYAVDNIDPFTGAGVISRGLVGEHDGEPTVASPLLKQVFRLTDGRCLSNESVRLRTWGVALVGDEVHLTAT</sequence>
<gene>
    <name evidence="4" type="ORF">A605_04525</name>
</gene>
<dbReference type="AlphaFoldDB" id="M1MW02"/>
<dbReference type="HOGENOM" id="CLU_055690_3_0_11"/>
<dbReference type="InterPro" id="IPR036922">
    <property type="entry name" value="Rieske_2Fe-2S_sf"/>
</dbReference>
<evidence type="ECO:0000256" key="1">
    <source>
        <dbReference type="ARBA" id="ARBA00023002"/>
    </source>
</evidence>
<dbReference type="STRING" id="1121362.A605_04525"/>
<keyword evidence="5" id="KW-1185">Reference proteome</keyword>
<evidence type="ECO:0000313" key="5">
    <source>
        <dbReference type="Proteomes" id="UP000011723"/>
    </source>
</evidence>
<dbReference type="EMBL" id="CP003697">
    <property type="protein sequence ID" value="AGF71914.1"/>
    <property type="molecule type" value="Genomic_DNA"/>
</dbReference>
<dbReference type="PANTHER" id="PTHR40562:SF1">
    <property type="entry name" value="NITRITE REDUCTASE (NADH) SMALL SUBUNIT"/>
    <property type="match status" value="1"/>
</dbReference>
<dbReference type="KEGG" id="chn:A605_04525"/>
<dbReference type="Gene3D" id="2.102.10.10">
    <property type="entry name" value="Rieske [2Fe-2S] iron-sulphur domain"/>
    <property type="match status" value="1"/>
</dbReference>
<dbReference type="NCBIfam" id="TIGR02378">
    <property type="entry name" value="nirD_assim_sml"/>
    <property type="match status" value="1"/>
</dbReference>
<evidence type="ECO:0000256" key="2">
    <source>
        <dbReference type="ARBA" id="ARBA00023063"/>
    </source>
</evidence>
<dbReference type="GO" id="GO:0008942">
    <property type="term" value="F:nitrite reductase [NAD(P)H] activity"/>
    <property type="evidence" value="ECO:0007669"/>
    <property type="project" value="InterPro"/>
</dbReference>
<dbReference type="RefSeq" id="WP_015400333.1">
    <property type="nucleotide sequence ID" value="NC_020302.1"/>
</dbReference>
<dbReference type="Pfam" id="PF13806">
    <property type="entry name" value="Rieske_2"/>
    <property type="match status" value="1"/>
</dbReference>
<protein>
    <submittedName>
        <fullName evidence="4">Nitrite reductase small subunit</fullName>
    </submittedName>
</protein>